<organism evidence="1 2">
    <name type="scientific">Lipomyces kononenkoae</name>
    <name type="common">Yeast</name>
    <dbReference type="NCBI Taxonomy" id="34357"/>
    <lineage>
        <taxon>Eukaryota</taxon>
        <taxon>Fungi</taxon>
        <taxon>Dikarya</taxon>
        <taxon>Ascomycota</taxon>
        <taxon>Saccharomycotina</taxon>
        <taxon>Lipomycetes</taxon>
        <taxon>Lipomycetales</taxon>
        <taxon>Lipomycetaceae</taxon>
        <taxon>Lipomyces</taxon>
    </lineage>
</organism>
<evidence type="ECO:0000313" key="2">
    <source>
        <dbReference type="Proteomes" id="UP001433508"/>
    </source>
</evidence>
<dbReference type="Proteomes" id="UP001433508">
    <property type="component" value="Unassembled WGS sequence"/>
</dbReference>
<proteinExistence type="predicted"/>
<dbReference type="EMBL" id="MU971343">
    <property type="protein sequence ID" value="KAK9239913.1"/>
    <property type="molecule type" value="Genomic_DNA"/>
</dbReference>
<reference evidence="2" key="1">
    <citation type="journal article" date="2024" name="Front. Bioeng. Biotechnol.">
        <title>Genome-scale model development and genomic sequencing of the oleaginous clade Lipomyces.</title>
        <authorList>
            <person name="Czajka J.J."/>
            <person name="Han Y."/>
            <person name="Kim J."/>
            <person name="Mondo S.J."/>
            <person name="Hofstad B.A."/>
            <person name="Robles A."/>
            <person name="Haridas S."/>
            <person name="Riley R."/>
            <person name="LaButti K."/>
            <person name="Pangilinan J."/>
            <person name="Andreopoulos W."/>
            <person name="Lipzen A."/>
            <person name="Yan J."/>
            <person name="Wang M."/>
            <person name="Ng V."/>
            <person name="Grigoriev I.V."/>
            <person name="Spatafora J.W."/>
            <person name="Magnuson J.K."/>
            <person name="Baker S.E."/>
            <person name="Pomraning K.R."/>
        </authorList>
    </citation>
    <scope>NUCLEOTIDE SEQUENCE [LARGE SCALE GENOMIC DNA]</scope>
    <source>
        <strain evidence="2">CBS 7786</strain>
    </source>
</reference>
<protein>
    <submittedName>
        <fullName evidence="1">Cenp-O kinetochore centromere component-domain-containing protein</fullName>
    </submittedName>
</protein>
<name>A0ACC3T7K0_LIPKO</name>
<sequence>QSIHQQNLYRLAGVTAFKVRDPSANGKGDLLGIRIECFALKKFAAPHYILLSVNGKTDSYELYKHTVPLYIPLASLANKYLNKDLRVFVRAVRKEIIMDVNKRTHLSCLPNVVAIEADDACELVKLEFDFPKHGACIAYLRCDMVDIKSAVVTKFLQQHTDDPEMDHEFEDEEPETIRDETLEALMPGRIDQLHVRLAKIE</sequence>
<evidence type="ECO:0000313" key="1">
    <source>
        <dbReference type="EMBL" id="KAK9239913.1"/>
    </source>
</evidence>
<accession>A0ACC3T7K0</accession>
<comment type="caution">
    <text evidence="1">The sequence shown here is derived from an EMBL/GenBank/DDBJ whole genome shotgun (WGS) entry which is preliminary data.</text>
</comment>
<gene>
    <name evidence="1" type="ORF">V1525DRAFT_338370</name>
</gene>
<feature type="non-terminal residue" evidence="1">
    <location>
        <position position="1"/>
    </location>
</feature>
<keyword evidence="2" id="KW-1185">Reference proteome</keyword>